<dbReference type="Proteomes" id="UP001314263">
    <property type="component" value="Unassembled WGS sequence"/>
</dbReference>
<evidence type="ECO:0000256" key="1">
    <source>
        <dbReference type="ARBA" id="ARBA00022723"/>
    </source>
</evidence>
<dbReference type="EMBL" id="CAUYUE010000014">
    <property type="protein sequence ID" value="CAK0786222.1"/>
    <property type="molecule type" value="Genomic_DNA"/>
</dbReference>
<evidence type="ECO:0000256" key="4">
    <source>
        <dbReference type="PROSITE-ProRule" id="PRU01006"/>
    </source>
</evidence>
<dbReference type="PANTHER" id="PTHR23323">
    <property type="entry name" value="VACUOLAR PROTEIN SORTING-ASSOCIATED PROTEIN"/>
    <property type="match status" value="1"/>
</dbReference>
<keyword evidence="3" id="KW-0862">Zinc</keyword>
<dbReference type="GO" id="GO:0030897">
    <property type="term" value="C:HOPS complex"/>
    <property type="evidence" value="ECO:0007669"/>
    <property type="project" value="TreeGrafter"/>
</dbReference>
<reference evidence="7 8" key="1">
    <citation type="submission" date="2023-10" db="EMBL/GenBank/DDBJ databases">
        <authorList>
            <person name="Maclean D."/>
            <person name="Macfadyen A."/>
        </authorList>
    </citation>
    <scope>NUCLEOTIDE SEQUENCE [LARGE SCALE GENOMIC DNA]</scope>
</reference>
<dbReference type="GO" id="GO:0006886">
    <property type="term" value="P:intracellular protein transport"/>
    <property type="evidence" value="ECO:0007669"/>
    <property type="project" value="UniProtKB-UniRule"/>
</dbReference>
<comment type="caution">
    <text evidence="7">The sequence shown here is derived from an EMBL/GenBank/DDBJ whole genome shotgun (WGS) entry which is preliminary data.</text>
</comment>
<accession>A0AAV1IJ65</accession>
<evidence type="ECO:0000313" key="7">
    <source>
        <dbReference type="EMBL" id="CAK0786222.1"/>
    </source>
</evidence>
<sequence length="1009" mass="110523">MTLIDEWEFQGPSNIHAGAPEFTDPGLDDLQEIPTSPGASPDVGLCSLEPLDKQLARGRGHVTGAAVASECLLVVTSRAVLLRYDFSMGSNPVAEVELSRAPDASATAVRVDATGSQAVVSLKSGSTLGSTAEHLFIASGWKKAKPIPKLKGLNISAAAWGPADDSAAASKGSSRPVIVGDEKGKLLEVLLDEKEKRDPLVKAVYSFEDAPEKITGLEQHLAQQRTLVLVATTTRLYVFVGDRDLEPLFASYPESAADLHNYIPALAENRGLQSGLLATWGPLGSPTRTRFAWLGAGGLQHGRLHLDLEKRPACDTDYLDLEADITAVQDSREHIKCMAMTEFHYLLLGASYLQVYNRISGRCIQELGIAGPAGMQLSPQSGRCTMLLRDAEAAQTFLVADESLMEVVMDNEEKDLWHAYLQQGNHAMATRYANTQAERDTVNRSEAEAAFEDDDFTRAASLWGRMRSSEPSFEEIALRFVEVGATEALQVFLMARLHVLGPDDKAQATMVASWMVELHLDQINRALLEETPEAGSKSPMHAESLRTFLKDHVEILDVNVTISLLASYGRMDDLMHYATYRQDNETLLAYLLQRGEESRALAVLRRPNISHELIYKFAPALLAAVPGDTIDAWIACKPPLDARRLLPALINACEASPASQLQNYALRFVEHCMSHLHSTDTTLHNLAVSLYSQDADEQRLLQYLRSARGSLGSPLYEPQFALQVARQHSKLNACVLLLCELNLHEDAVALALTFDKAAATAVAADLYEGDEALQRKLWLAIARHLISENGDKADVDPKERVAAVVEVLEEADGRIRIEDVLPLFPDFVTIDAFKAAICASLEDYNAQIEGLKTEMADSTRIADALRKDISALESQAATLDLSELCAYCGRQIGRMPPASISSAPAALPQYYLFPAGNAFHGACLAKEVMAAAAPQQQKAIQTLLTQLNQDYQEQQFHGAQRREGQKVLTDRLERLIAYEDPYNGETVVRIISKGFDNLSDGNSPDDWKI</sequence>
<evidence type="ECO:0000256" key="5">
    <source>
        <dbReference type="SAM" id="Coils"/>
    </source>
</evidence>
<keyword evidence="8" id="KW-1185">Reference proteome</keyword>
<evidence type="ECO:0000256" key="2">
    <source>
        <dbReference type="ARBA" id="ARBA00022771"/>
    </source>
</evidence>
<evidence type="ECO:0000313" key="8">
    <source>
        <dbReference type="Proteomes" id="UP001314263"/>
    </source>
</evidence>
<keyword evidence="2" id="KW-0863">Zinc-finger</keyword>
<proteinExistence type="predicted"/>
<organism evidence="7 8">
    <name type="scientific">Coccomyxa viridis</name>
    <dbReference type="NCBI Taxonomy" id="1274662"/>
    <lineage>
        <taxon>Eukaryota</taxon>
        <taxon>Viridiplantae</taxon>
        <taxon>Chlorophyta</taxon>
        <taxon>core chlorophytes</taxon>
        <taxon>Trebouxiophyceae</taxon>
        <taxon>Trebouxiophyceae incertae sedis</taxon>
        <taxon>Coccomyxaceae</taxon>
        <taxon>Coccomyxa</taxon>
    </lineage>
</organism>
<dbReference type="GO" id="GO:0005768">
    <property type="term" value="C:endosome"/>
    <property type="evidence" value="ECO:0007669"/>
    <property type="project" value="TreeGrafter"/>
</dbReference>
<dbReference type="PROSITE" id="PS50236">
    <property type="entry name" value="CHCR"/>
    <property type="match status" value="1"/>
</dbReference>
<feature type="coiled-coil region" evidence="5">
    <location>
        <begin position="841"/>
        <end position="875"/>
    </location>
</feature>
<feature type="domain" description="Pep3/Vps18 beta-propeller" evidence="6">
    <location>
        <begin position="58"/>
        <end position="408"/>
    </location>
</feature>
<evidence type="ECO:0000256" key="3">
    <source>
        <dbReference type="ARBA" id="ARBA00022833"/>
    </source>
</evidence>
<gene>
    <name evidence="7" type="ORF">CVIRNUC_009435</name>
</gene>
<dbReference type="GO" id="GO:0007032">
    <property type="term" value="P:endosome organization"/>
    <property type="evidence" value="ECO:0007669"/>
    <property type="project" value="TreeGrafter"/>
</dbReference>
<dbReference type="InterPro" id="IPR000547">
    <property type="entry name" value="Clathrin_H-chain/VPS_repeat"/>
</dbReference>
<dbReference type="GO" id="GO:0030674">
    <property type="term" value="F:protein-macromolecule adaptor activity"/>
    <property type="evidence" value="ECO:0007669"/>
    <property type="project" value="TreeGrafter"/>
</dbReference>
<dbReference type="GO" id="GO:0008270">
    <property type="term" value="F:zinc ion binding"/>
    <property type="evidence" value="ECO:0007669"/>
    <property type="project" value="UniProtKB-KW"/>
</dbReference>
<dbReference type="InterPro" id="IPR007810">
    <property type="entry name" value="Pep3/Vps18_beta-prop"/>
</dbReference>
<keyword evidence="5" id="KW-0175">Coiled coil</keyword>
<feature type="repeat" description="CHCR" evidence="4">
    <location>
        <begin position="637"/>
        <end position="794"/>
    </location>
</feature>
<dbReference type="GO" id="GO:0006904">
    <property type="term" value="P:vesicle docking involved in exocytosis"/>
    <property type="evidence" value="ECO:0007669"/>
    <property type="project" value="TreeGrafter"/>
</dbReference>
<dbReference type="AlphaFoldDB" id="A0AAV1IJ65"/>
<keyword evidence="1" id="KW-0479">Metal-binding</keyword>
<dbReference type="PANTHER" id="PTHR23323:SF26">
    <property type="entry name" value="VACUOLAR PROTEIN SORTING-ASSOCIATED PROTEIN 18 HOMOLOG"/>
    <property type="match status" value="1"/>
</dbReference>
<name>A0AAV1IJ65_9CHLO</name>
<evidence type="ECO:0000259" key="6">
    <source>
        <dbReference type="Pfam" id="PF05131"/>
    </source>
</evidence>
<protein>
    <recommendedName>
        <fullName evidence="6">Pep3/Vps18 beta-propeller domain-containing protein</fullName>
    </recommendedName>
</protein>
<dbReference type="GO" id="GO:0007033">
    <property type="term" value="P:vacuole organization"/>
    <property type="evidence" value="ECO:0007669"/>
    <property type="project" value="TreeGrafter"/>
</dbReference>
<dbReference type="GO" id="GO:0048284">
    <property type="term" value="P:organelle fusion"/>
    <property type="evidence" value="ECO:0007669"/>
    <property type="project" value="TreeGrafter"/>
</dbReference>
<dbReference type="Pfam" id="PF05131">
    <property type="entry name" value="Pep3_Vps18"/>
    <property type="match status" value="1"/>
</dbReference>